<dbReference type="EMBL" id="CP012333">
    <property type="protein sequence ID" value="AKU98233.1"/>
    <property type="molecule type" value="Genomic_DNA"/>
</dbReference>
<dbReference type="KEGG" id="llu:AKJ09_04897"/>
<evidence type="ECO:0000313" key="4">
    <source>
        <dbReference type="Proteomes" id="UP000064967"/>
    </source>
</evidence>
<accession>A0A0K1PXJ1</accession>
<keyword evidence="2" id="KW-0732">Signal</keyword>
<dbReference type="Proteomes" id="UP000064967">
    <property type="component" value="Chromosome"/>
</dbReference>
<dbReference type="STRING" id="1391654.AKJ09_04897"/>
<feature type="region of interest" description="Disordered" evidence="1">
    <location>
        <begin position="48"/>
        <end position="80"/>
    </location>
</feature>
<organism evidence="3 4">
    <name type="scientific">Labilithrix luteola</name>
    <dbReference type="NCBI Taxonomy" id="1391654"/>
    <lineage>
        <taxon>Bacteria</taxon>
        <taxon>Pseudomonadati</taxon>
        <taxon>Myxococcota</taxon>
        <taxon>Polyangia</taxon>
        <taxon>Polyangiales</taxon>
        <taxon>Labilitrichaceae</taxon>
        <taxon>Labilithrix</taxon>
    </lineage>
</organism>
<dbReference type="RefSeq" id="WP_146649233.1">
    <property type="nucleotide sequence ID" value="NZ_CP012333.1"/>
</dbReference>
<evidence type="ECO:0008006" key="5">
    <source>
        <dbReference type="Google" id="ProtNLM"/>
    </source>
</evidence>
<dbReference type="AlphaFoldDB" id="A0A0K1PXJ1"/>
<evidence type="ECO:0000256" key="2">
    <source>
        <dbReference type="SAM" id="SignalP"/>
    </source>
</evidence>
<keyword evidence="4" id="KW-1185">Reference proteome</keyword>
<evidence type="ECO:0000256" key="1">
    <source>
        <dbReference type="SAM" id="MobiDB-lite"/>
    </source>
</evidence>
<feature type="signal peptide" evidence="2">
    <location>
        <begin position="1"/>
        <end position="24"/>
    </location>
</feature>
<feature type="chain" id="PRO_5005466545" description="Type IV fimbrial biogenesis protein PilY1" evidence="2">
    <location>
        <begin position="25"/>
        <end position="404"/>
    </location>
</feature>
<reference evidence="3 4" key="1">
    <citation type="submission" date="2015-08" db="EMBL/GenBank/DDBJ databases">
        <authorList>
            <person name="Babu N.S."/>
            <person name="Beckwith C.J."/>
            <person name="Beseler K.G."/>
            <person name="Brison A."/>
            <person name="Carone J.V."/>
            <person name="Caskin T.P."/>
            <person name="Diamond M."/>
            <person name="Durham M.E."/>
            <person name="Foxe J.M."/>
            <person name="Go M."/>
            <person name="Henderson B.A."/>
            <person name="Jones I.B."/>
            <person name="McGettigan J.A."/>
            <person name="Micheletti S.J."/>
            <person name="Nasrallah M.E."/>
            <person name="Ortiz D."/>
            <person name="Piller C.R."/>
            <person name="Privatt S.R."/>
            <person name="Schneider S.L."/>
            <person name="Sharp S."/>
            <person name="Smith T.C."/>
            <person name="Stanton J.D."/>
            <person name="Ullery H.E."/>
            <person name="Wilson R.J."/>
            <person name="Serrano M.G."/>
            <person name="Buck G."/>
            <person name="Lee V."/>
            <person name="Wang Y."/>
            <person name="Carvalho R."/>
            <person name="Voegtly L."/>
            <person name="Shi R."/>
            <person name="Duckworth R."/>
            <person name="Johnson A."/>
            <person name="Loviza R."/>
            <person name="Walstead R."/>
            <person name="Shah Z."/>
            <person name="Kiflezghi M."/>
            <person name="Wade K."/>
            <person name="Ball S.L."/>
            <person name="Bradley K.W."/>
            <person name="Asai D.J."/>
            <person name="Bowman C.A."/>
            <person name="Russell D.A."/>
            <person name="Pope W.H."/>
            <person name="Jacobs-Sera D."/>
            <person name="Hendrix R.W."/>
            <person name="Hatfull G.F."/>
        </authorList>
    </citation>
    <scope>NUCLEOTIDE SEQUENCE [LARGE SCALE GENOMIC DNA]</scope>
    <source>
        <strain evidence="3 4">DSM 27648</strain>
    </source>
</reference>
<protein>
    <recommendedName>
        <fullName evidence="5">Type IV fimbrial biogenesis protein PilY1</fullName>
    </recommendedName>
</protein>
<feature type="compositionally biased region" description="Low complexity" evidence="1">
    <location>
        <begin position="48"/>
        <end position="58"/>
    </location>
</feature>
<evidence type="ECO:0000313" key="3">
    <source>
        <dbReference type="EMBL" id="AKU98233.1"/>
    </source>
</evidence>
<sequence>MNRFVMGTGLGLGLAFVLTFVGCADSNETPPASSPPEQEAGVLPGVDASAVDSGADANADARTDAEAGSPRECSDDGFCHTTVPPKQTIRSIWGDRQGVAWAVTDEGAILRWDGAAWSVHQTFSEALLTVWGSGPTDIWVGSGTSLYHGEGTTSAGLTFAQVDLPGDTTQIKSIWGTGPNDIWAIGPVNDFTWQGRVLHYTGPGTGKGGGWTLDPVSTQRVFWNKVVGTPNSGVWLAGVRSALSGNEFVVLRKEVGADAFTQVTVPGDPKVPNPAGNFWRFWGASASSDDTIWFFGKTGSGTLGFIRGTSADSGATFTWTFFNDGRAPAPQMQAIWGTTANDAWFVGDYGRVRHWDGTSFTQSAITITKVPVIDPFYAVWANGADDVWVAGKGVAFHKDPSKKP</sequence>
<gene>
    <name evidence="3" type="ORF">AKJ09_04897</name>
</gene>
<name>A0A0K1PXJ1_9BACT</name>
<dbReference type="OrthoDB" id="8093255at2"/>
<proteinExistence type="predicted"/>
<dbReference type="PROSITE" id="PS51257">
    <property type="entry name" value="PROKAR_LIPOPROTEIN"/>
    <property type="match status" value="1"/>
</dbReference>